<evidence type="ECO:0000313" key="4">
    <source>
        <dbReference type="Proteomes" id="UP001447842"/>
    </source>
</evidence>
<evidence type="ECO:0000256" key="1">
    <source>
        <dbReference type="SAM" id="Phobius"/>
    </source>
</evidence>
<organism evidence="3 4">
    <name type="scientific">Sulfurimonas diazotrophicus</name>
    <dbReference type="NCBI Taxonomy" id="3131939"/>
    <lineage>
        <taxon>Bacteria</taxon>
        <taxon>Pseudomonadati</taxon>
        <taxon>Campylobacterota</taxon>
        <taxon>Epsilonproteobacteria</taxon>
        <taxon>Campylobacterales</taxon>
        <taxon>Sulfurimonadaceae</taxon>
        <taxon>Sulfurimonas</taxon>
    </lineage>
</organism>
<keyword evidence="1" id="KW-1133">Transmembrane helix</keyword>
<dbReference type="RefSeq" id="WP_345971818.1">
    <property type="nucleotide sequence ID" value="NZ_CP147920.1"/>
</dbReference>
<reference evidence="3 4" key="1">
    <citation type="submission" date="2024-03" db="EMBL/GenBank/DDBJ databases">
        <title>Sulfurimonas sp. HSL3-1.</title>
        <authorList>
            <person name="Wang S."/>
        </authorList>
    </citation>
    <scope>NUCLEOTIDE SEQUENCE [LARGE SCALE GENOMIC DNA]</scope>
    <source>
        <strain evidence="3 4">HSL3-1</strain>
    </source>
</reference>
<keyword evidence="1" id="KW-0472">Membrane</keyword>
<dbReference type="InterPro" id="IPR021309">
    <property type="entry name" value="YgaP-like_TM"/>
</dbReference>
<keyword evidence="1" id="KW-0812">Transmembrane</keyword>
<feature type="transmembrane region" description="Helical" evidence="1">
    <location>
        <begin position="34"/>
        <end position="53"/>
    </location>
</feature>
<dbReference type="EMBL" id="CP147920">
    <property type="protein sequence ID" value="XAU13991.1"/>
    <property type="molecule type" value="Genomic_DNA"/>
</dbReference>
<sequence length="71" mass="7671">MMCINMGTVDKVIRIILGIALIAYGLVAPNYIVAVIGLVPLLTGVFGVCPLYIPLKLNTGCKHEEKKEEAE</sequence>
<feature type="domain" description="Inner membrane protein YgaP-like transmembrane" evidence="2">
    <location>
        <begin position="2"/>
        <end position="60"/>
    </location>
</feature>
<dbReference type="Proteomes" id="UP001447842">
    <property type="component" value="Chromosome"/>
</dbReference>
<feature type="transmembrane region" description="Helical" evidence="1">
    <location>
        <begin position="12"/>
        <end position="28"/>
    </location>
</feature>
<proteinExistence type="predicted"/>
<keyword evidence="4" id="KW-1185">Reference proteome</keyword>
<evidence type="ECO:0000313" key="3">
    <source>
        <dbReference type="EMBL" id="XAU13991.1"/>
    </source>
</evidence>
<name>A0ABZ3H638_9BACT</name>
<protein>
    <submittedName>
        <fullName evidence="3">DUF2892 domain-containing protein</fullName>
    </submittedName>
</protein>
<evidence type="ECO:0000259" key="2">
    <source>
        <dbReference type="Pfam" id="PF11127"/>
    </source>
</evidence>
<accession>A0ABZ3H638</accession>
<gene>
    <name evidence="3" type="ORF">WCY31_06940</name>
</gene>
<dbReference type="Pfam" id="PF11127">
    <property type="entry name" value="YgaP-like_TM"/>
    <property type="match status" value="1"/>
</dbReference>